<dbReference type="SUPFAM" id="SSF54427">
    <property type="entry name" value="NTF2-like"/>
    <property type="match status" value="1"/>
</dbReference>
<dbReference type="KEGG" id="lpy:FIV34_07220"/>
<keyword evidence="1" id="KW-0732">Signal</keyword>
<dbReference type="InterPro" id="IPR027843">
    <property type="entry name" value="DUF4440"/>
</dbReference>
<dbReference type="AlphaFoldDB" id="A0A4Y5Z3L4"/>
<evidence type="ECO:0000313" key="3">
    <source>
        <dbReference type="EMBL" id="QDE39003.1"/>
    </source>
</evidence>
<feature type="domain" description="DUF4440" evidence="2">
    <location>
        <begin position="28"/>
        <end position="134"/>
    </location>
</feature>
<feature type="chain" id="PRO_5021443057" evidence="1">
    <location>
        <begin position="22"/>
        <end position="147"/>
    </location>
</feature>
<evidence type="ECO:0000259" key="2">
    <source>
        <dbReference type="Pfam" id="PF14534"/>
    </source>
</evidence>
<name>A0A4Y5Z3L4_9GAMM</name>
<organism evidence="3 4">
    <name type="scientific">Luteibacter pinisoli</name>
    <dbReference type="NCBI Taxonomy" id="2589080"/>
    <lineage>
        <taxon>Bacteria</taxon>
        <taxon>Pseudomonadati</taxon>
        <taxon>Pseudomonadota</taxon>
        <taxon>Gammaproteobacteria</taxon>
        <taxon>Lysobacterales</taxon>
        <taxon>Rhodanobacteraceae</taxon>
        <taxon>Luteibacter</taxon>
    </lineage>
</organism>
<reference evidence="3 4" key="1">
    <citation type="submission" date="2019-06" db="EMBL/GenBank/DDBJ databases">
        <title>A complete genome sequence for Luteibacter pinisoli MAH-14.</title>
        <authorList>
            <person name="Baltrus D.A."/>
        </authorList>
    </citation>
    <scope>NUCLEOTIDE SEQUENCE [LARGE SCALE GENOMIC DNA]</scope>
    <source>
        <strain evidence="3 4">MAH-14</strain>
    </source>
</reference>
<evidence type="ECO:0000313" key="4">
    <source>
        <dbReference type="Proteomes" id="UP000316093"/>
    </source>
</evidence>
<dbReference type="Gene3D" id="3.10.450.50">
    <property type="match status" value="1"/>
</dbReference>
<feature type="signal peptide" evidence="1">
    <location>
        <begin position="1"/>
        <end position="21"/>
    </location>
</feature>
<gene>
    <name evidence="3" type="ORF">FIV34_07220</name>
</gene>
<dbReference type="InterPro" id="IPR032710">
    <property type="entry name" value="NTF2-like_dom_sf"/>
</dbReference>
<accession>A0A4Y5Z3L4</accession>
<keyword evidence="4" id="KW-1185">Reference proteome</keyword>
<dbReference type="Pfam" id="PF14534">
    <property type="entry name" value="DUF4440"/>
    <property type="match status" value="1"/>
</dbReference>
<protein>
    <submittedName>
        <fullName evidence="3">Nuclear transport factor 2 family protein</fullName>
    </submittedName>
</protein>
<evidence type="ECO:0000256" key="1">
    <source>
        <dbReference type="SAM" id="SignalP"/>
    </source>
</evidence>
<sequence length="147" mass="16398">MHSLIRIVVVSMALLPCFAMADSAEQEVTRLEDAWRTARIHGDTAFLERVYARDLEIGTMDGNAVPRDQDIALFASGDIKPKFIDHGPLRIQVSGDTAVVSGVDHLGGTYKGHYGEMSIRFTNVWLRHAGQWQLIASQNTRVQEKPH</sequence>
<dbReference type="Proteomes" id="UP000316093">
    <property type="component" value="Chromosome"/>
</dbReference>
<dbReference type="RefSeq" id="WP_139981074.1">
    <property type="nucleotide sequence ID" value="NZ_CP041046.1"/>
</dbReference>
<dbReference type="EMBL" id="CP041046">
    <property type="protein sequence ID" value="QDE39003.1"/>
    <property type="molecule type" value="Genomic_DNA"/>
</dbReference>
<dbReference type="OrthoDB" id="115022at2"/>
<proteinExistence type="predicted"/>